<comment type="caution">
    <text evidence="13">The sequence shown here is derived from an EMBL/GenBank/DDBJ whole genome shotgun (WGS) entry which is preliminary data.</text>
</comment>
<accession>A0ABN0WLZ7</accession>
<evidence type="ECO:0000256" key="9">
    <source>
        <dbReference type="RuleBase" id="RU003357"/>
    </source>
</evidence>
<dbReference type="InterPro" id="IPR039426">
    <property type="entry name" value="TonB-dep_rcpt-like"/>
</dbReference>
<dbReference type="Pfam" id="PF00593">
    <property type="entry name" value="TonB_dep_Rec_b-barrel"/>
    <property type="match status" value="1"/>
</dbReference>
<evidence type="ECO:0000256" key="5">
    <source>
        <dbReference type="ARBA" id="ARBA00023077"/>
    </source>
</evidence>
<dbReference type="Proteomes" id="UP001501757">
    <property type="component" value="Unassembled WGS sequence"/>
</dbReference>
<keyword evidence="10" id="KW-0732">Signal</keyword>
<gene>
    <name evidence="13" type="ORF">GCM10009092_02580</name>
</gene>
<evidence type="ECO:0000256" key="7">
    <source>
        <dbReference type="ARBA" id="ARBA00023237"/>
    </source>
</evidence>
<keyword evidence="7 8" id="KW-0998">Cell outer membrane</keyword>
<dbReference type="InterPro" id="IPR000531">
    <property type="entry name" value="Beta-barrel_TonB"/>
</dbReference>
<evidence type="ECO:0000256" key="1">
    <source>
        <dbReference type="ARBA" id="ARBA00004571"/>
    </source>
</evidence>
<name>A0ABN0WLZ7_9ALTE</name>
<evidence type="ECO:0000313" key="13">
    <source>
        <dbReference type="EMBL" id="GAA0341548.1"/>
    </source>
</evidence>
<dbReference type="InterPro" id="IPR036942">
    <property type="entry name" value="Beta-barrel_TonB_sf"/>
</dbReference>
<evidence type="ECO:0000256" key="2">
    <source>
        <dbReference type="ARBA" id="ARBA00022448"/>
    </source>
</evidence>
<keyword evidence="5 9" id="KW-0798">TonB box</keyword>
<proteinExistence type="inferred from homology"/>
<dbReference type="PANTHER" id="PTHR47234">
    <property type="match status" value="1"/>
</dbReference>
<dbReference type="PROSITE" id="PS52016">
    <property type="entry name" value="TONB_DEPENDENT_REC_3"/>
    <property type="match status" value="1"/>
</dbReference>
<evidence type="ECO:0000256" key="3">
    <source>
        <dbReference type="ARBA" id="ARBA00022452"/>
    </source>
</evidence>
<comment type="similarity">
    <text evidence="8 9">Belongs to the TonB-dependent receptor family.</text>
</comment>
<feature type="chain" id="PRO_5045316981" evidence="10">
    <location>
        <begin position="24"/>
        <end position="904"/>
    </location>
</feature>
<dbReference type="InterPro" id="IPR012910">
    <property type="entry name" value="Plug_dom"/>
</dbReference>
<dbReference type="RefSeq" id="WP_343840815.1">
    <property type="nucleotide sequence ID" value="NZ_BAAAEI010000002.1"/>
</dbReference>
<evidence type="ECO:0000313" key="14">
    <source>
        <dbReference type="Proteomes" id="UP001501757"/>
    </source>
</evidence>
<dbReference type="Pfam" id="PF07715">
    <property type="entry name" value="Plug"/>
    <property type="match status" value="1"/>
</dbReference>
<dbReference type="CDD" id="cd01347">
    <property type="entry name" value="ligand_gated_channel"/>
    <property type="match status" value="1"/>
</dbReference>
<keyword evidence="2 8" id="KW-0813">Transport</keyword>
<keyword evidence="4 8" id="KW-0812">Transmembrane</keyword>
<dbReference type="InterPro" id="IPR037066">
    <property type="entry name" value="Plug_dom_sf"/>
</dbReference>
<dbReference type="Gene3D" id="2.170.130.10">
    <property type="entry name" value="TonB-dependent receptor, plug domain"/>
    <property type="match status" value="1"/>
</dbReference>
<evidence type="ECO:0000259" key="12">
    <source>
        <dbReference type="Pfam" id="PF07715"/>
    </source>
</evidence>
<sequence length="904" mass="98443">MRIFRPSLLTLAVSAAFSPLTWAQQTSVADTPADTEIIAVTGSRIKRQGDTPSPVQELDLEALNQTGAVSLGEVLQELPSVGASLNSNGSAGTSHGSSSMNLRNLGENRSLVLVNGHRWVNGAGTRGFRDFVDLNTIPQAIVKRVEVLQDGATAIYGADAIAGVVNIYTHNDFVGTSAKAYYGQSSEGDRETLNLDVLFGKDIGDSNLMVAASYSDQKPIYTQDRELTAIPLNGLSEGTPEGLFRESSLASVLDFSIPTAGITRNPDSNGNNLGSWRAATADDQFNRYYNNYVVGPSQRMSLYAQALVPFDTVNLRVEALYNSRESDQQFSSALSSVRGGSRGFVIANDLRVNPFGVEFSGSDFRHTSFMQENGYRVNAQQVETTRLGVGLDGELNIGHGWSWDGFLSWAKNEGTFKSNNQVHLDKLALGLRACDSSGISADVSDLVAGCVPVNLFDTLSAEMVDYINFTGKDKNQASQVDFTLNITGSLFELPAGDLAMAAGIEYRRERGLDVPDDIINSAPRVNTYQTTSSAPRTGTDGEYDLKEAYIELSIPLLDEAPLAHRLEMSLASRYSDYSTFGSTTNSKVGLLYSPLQGLSLRATWAEGFRAPSILELYEGQRQSFAPVLDPCSANKSLPGCAGVPSGYSQGETNVQLTTGGNGLLQPETSENLSFGLVLIPTFMDDFSLTLDWYDIEIDNTISTFGAQNLLDLCASQARNCEVISRAASGEIDNILDGPVNLNSTKTAGMDMLMRYGLATDSGDFDFSLNMSRLREFETSTTLSDGTVQVEDKVGNAYLREAFPKWRGSFSAKWQQGPWALNYNLRHIGDSTETFQDEQRHIGTVVYHNASVSYDIDEAMRVKFGINNLADKQPPISLSNPNINFDQNTYNPVGRFFYLQLSYDM</sequence>
<feature type="domain" description="TonB-dependent receptor-like beta-barrel" evidence="11">
    <location>
        <begin position="338"/>
        <end position="868"/>
    </location>
</feature>
<feature type="signal peptide" evidence="10">
    <location>
        <begin position="1"/>
        <end position="23"/>
    </location>
</feature>
<dbReference type="Gene3D" id="2.40.170.20">
    <property type="entry name" value="TonB-dependent receptor, beta-barrel domain"/>
    <property type="match status" value="1"/>
</dbReference>
<evidence type="ECO:0000256" key="6">
    <source>
        <dbReference type="ARBA" id="ARBA00023136"/>
    </source>
</evidence>
<feature type="domain" description="TonB-dependent receptor plug" evidence="12">
    <location>
        <begin position="49"/>
        <end position="164"/>
    </location>
</feature>
<reference evidence="13 14" key="1">
    <citation type="journal article" date="2019" name="Int. J. Syst. Evol. Microbiol.">
        <title>The Global Catalogue of Microorganisms (GCM) 10K type strain sequencing project: providing services to taxonomists for standard genome sequencing and annotation.</title>
        <authorList>
            <consortium name="The Broad Institute Genomics Platform"/>
            <consortium name="The Broad Institute Genome Sequencing Center for Infectious Disease"/>
            <person name="Wu L."/>
            <person name="Ma J."/>
        </authorList>
    </citation>
    <scope>NUCLEOTIDE SEQUENCE [LARGE SCALE GENOMIC DNA]</scope>
    <source>
        <strain evidence="13 14">JCM 13378</strain>
    </source>
</reference>
<dbReference type="SUPFAM" id="SSF56935">
    <property type="entry name" value="Porins"/>
    <property type="match status" value="1"/>
</dbReference>
<keyword evidence="14" id="KW-1185">Reference proteome</keyword>
<dbReference type="EMBL" id="BAAAEI010000002">
    <property type="protein sequence ID" value="GAA0341548.1"/>
    <property type="molecule type" value="Genomic_DNA"/>
</dbReference>
<evidence type="ECO:0000256" key="8">
    <source>
        <dbReference type="PROSITE-ProRule" id="PRU01360"/>
    </source>
</evidence>
<keyword evidence="6 8" id="KW-0472">Membrane</keyword>
<keyword evidence="3 8" id="KW-1134">Transmembrane beta strand</keyword>
<protein>
    <submittedName>
        <fullName evidence="13">TonB-dependent receptor</fullName>
    </submittedName>
</protein>
<keyword evidence="13" id="KW-0675">Receptor</keyword>
<comment type="subcellular location">
    <subcellularLocation>
        <location evidence="1 8">Cell outer membrane</location>
        <topology evidence="1 8">Multi-pass membrane protein</topology>
    </subcellularLocation>
</comment>
<evidence type="ECO:0000259" key="11">
    <source>
        <dbReference type="Pfam" id="PF00593"/>
    </source>
</evidence>
<dbReference type="PANTHER" id="PTHR47234:SF2">
    <property type="entry name" value="TONB-DEPENDENT RECEPTOR"/>
    <property type="match status" value="1"/>
</dbReference>
<evidence type="ECO:0000256" key="10">
    <source>
        <dbReference type="SAM" id="SignalP"/>
    </source>
</evidence>
<organism evidence="13 14">
    <name type="scientific">Bowmanella denitrificans</name>
    <dbReference type="NCBI Taxonomy" id="366582"/>
    <lineage>
        <taxon>Bacteria</taxon>
        <taxon>Pseudomonadati</taxon>
        <taxon>Pseudomonadota</taxon>
        <taxon>Gammaproteobacteria</taxon>
        <taxon>Alteromonadales</taxon>
        <taxon>Alteromonadaceae</taxon>
        <taxon>Bowmanella</taxon>
    </lineage>
</organism>
<evidence type="ECO:0000256" key="4">
    <source>
        <dbReference type="ARBA" id="ARBA00022692"/>
    </source>
</evidence>